<dbReference type="RefSeq" id="WP_350015886.1">
    <property type="nucleotide sequence ID" value="NZ_CP157948.1"/>
</dbReference>
<feature type="transmembrane region" description="Helical" evidence="2">
    <location>
        <begin position="1328"/>
        <end position="1353"/>
    </location>
</feature>
<feature type="transmembrane region" description="Helical" evidence="2">
    <location>
        <begin position="1264"/>
        <end position="1284"/>
    </location>
</feature>
<protein>
    <submittedName>
        <fullName evidence="4">Uncharacterized protein</fullName>
    </submittedName>
</protein>
<accession>A0AAU7QL78</accession>
<feature type="region of interest" description="Disordered" evidence="1">
    <location>
        <begin position="1367"/>
        <end position="1386"/>
    </location>
</feature>
<feature type="chain" id="PRO_5043627459" evidence="3">
    <location>
        <begin position="29"/>
        <end position="1386"/>
    </location>
</feature>
<evidence type="ECO:0000256" key="3">
    <source>
        <dbReference type="SAM" id="SignalP"/>
    </source>
</evidence>
<feature type="signal peptide" evidence="3">
    <location>
        <begin position="1"/>
        <end position="28"/>
    </location>
</feature>
<name>A0AAU7QL78_9GAMM</name>
<keyword evidence="3" id="KW-0732">Signal</keyword>
<organism evidence="4">
    <name type="scientific">Rhodanobacter sp. IGA1.0</name>
    <dbReference type="NCBI Taxonomy" id="3158582"/>
    <lineage>
        <taxon>Bacteria</taxon>
        <taxon>Pseudomonadati</taxon>
        <taxon>Pseudomonadota</taxon>
        <taxon>Gammaproteobacteria</taxon>
        <taxon>Lysobacterales</taxon>
        <taxon>Rhodanobacteraceae</taxon>
        <taxon>Rhodanobacter</taxon>
    </lineage>
</organism>
<feature type="transmembrane region" description="Helical" evidence="2">
    <location>
        <begin position="1220"/>
        <end position="1244"/>
    </location>
</feature>
<evidence type="ECO:0000256" key="2">
    <source>
        <dbReference type="SAM" id="Phobius"/>
    </source>
</evidence>
<feature type="transmembrane region" description="Helical" evidence="2">
    <location>
        <begin position="543"/>
        <end position="562"/>
    </location>
</feature>
<evidence type="ECO:0000313" key="4">
    <source>
        <dbReference type="EMBL" id="XBS89343.1"/>
    </source>
</evidence>
<dbReference type="EMBL" id="CP157948">
    <property type="protein sequence ID" value="XBS89343.1"/>
    <property type="molecule type" value="Genomic_DNA"/>
</dbReference>
<feature type="transmembrane region" description="Helical" evidence="2">
    <location>
        <begin position="514"/>
        <end position="531"/>
    </location>
</feature>
<keyword evidence="2" id="KW-0812">Transmembrane</keyword>
<keyword evidence="2" id="KW-1133">Transmembrane helix</keyword>
<evidence type="ECO:0000256" key="1">
    <source>
        <dbReference type="SAM" id="MobiDB-lite"/>
    </source>
</evidence>
<reference evidence="4" key="1">
    <citation type="submission" date="2024-06" db="EMBL/GenBank/DDBJ databases">
        <authorList>
            <person name="Sun Y."/>
        </authorList>
    </citation>
    <scope>NUCLEOTIDE SEQUENCE</scope>
    <source>
        <strain evidence="4">IGA1.0</strain>
    </source>
</reference>
<proteinExistence type="predicted"/>
<keyword evidence="2" id="KW-0472">Membrane</keyword>
<sequence>MRRRMPGLSGFVWPIALSLLLLAAPVPAQDIPPALGDWQGWVLHDVPQHGCPFLAGQTPGSDNRQCAWPGRMSLEAGKDGGHFTLDVHVDAPSWVALPGDAKNWPQQVMLDRQPATVLQRNDQPMLWLTPGEHQLSGSLPWNARPARLRVPQSIGLVTLKVDGAAVSRIERNGEQLTLGEAAAAQRAADALSLRVYRRLEDGLPGTLLTQLQFNVTGSAREQSLGPVLPDGFVATSLFGELPSRLDNDGQLRVQLRPGQWTITLAARSAAPLSRIALKLPAAPWPRQEVWSYVDAPALRSTRVEGNATDAAQAGVPAQWSQLPAFVLDDHAGLAIEQGTRGDEGGKGDQLHLQRQLWLDFDGGGLSIVDHLGGELRHRQRLDVAAPWQLQRASQDDEPLLISRSGQGRSGVELREQDIDLGAGLRLPMHGGRIPTAGWQVPLEDIDATLHLPHGYRLLGAIGADRSPDSWVAQWDLLDLFVVAVIALLAGRLLGWPWALLAAGFLALARHEVGVPLWTLATALALGLLLAALPEGRLRRTARFGALAGFALAVLWALPFAAAQLQYALHPQLEGGQQGAVMARFEPAGQPPPKIVAQAAPPPTEEAYANASMPPPMPAADARSSSARGVVSGKTAAALSAIAVEASAVQDLGGSLAAVRDDLDARNVVQAGAGMPSWNQGNNYRLGWSGPVTAEQTTRLLIVPSWLVRLLRVVMVGLLAALLGRLVPRLLPASRISWPGGRRGASVVGAALFVALLLPTGSRAQSLPDAPLLEQLRNRLTEAPPCAPACAAVAQAQLQVNGDVLDVALEIHVGAAVALPLPQADDALQLFEVSVDGHADAPIVRRGDRLLLRLDRGVHRVGLRYRIGSADTASLRFDLRPQRVSFDGQGWLLDGVSDGRALGDSIALHRVRAGNDGGSVAAVQSFPPYVRLIRTLELGVDWTVTNEVQRIAPREGGFSISIPLLPGEHPVGDDVLVKDGRINITFNASSGAVTWRSRLDHVASLVLKAPALGERAEAWQIQAAPMWHVEAKGVPTSASDDGLLFQPLPGETLQLAFTQPQAIAGDSLAFDRVQVTTVAGERASETTLELHARSTRGGEHAIDLPAGAELLDANRDGESINLAVRDGKLGLPLLPGEHDYTLRLREPRGVAARTRTPTFALHAPVANIGLDLQLPQDRWVLWTWGPTTGPAVLYWSQLVVLLLAAWLLARFAPTPLRFRHWLLLGLGFSAFAWSAYALVVLWLILLGLRARHAPAENADSTRFNLLQVGLAALTVLALLVLIAAVPKGLLGLPDMHVVGNGSAAASLRWFADQSAGLLPGGGVFSVSLWFYKLAMLIWALWLANALIGWLQWAFKSWTHGGYWRKPLPKPGATPPQLPPNSSEPPHA</sequence>
<gene>
    <name evidence="4" type="ORF">ABNK63_13205</name>
</gene>